<evidence type="ECO:0000259" key="5">
    <source>
        <dbReference type="PROSITE" id="PS51253"/>
    </source>
</evidence>
<evidence type="ECO:0000256" key="2">
    <source>
        <dbReference type="ARBA" id="ARBA00023125"/>
    </source>
</evidence>
<dbReference type="PROSITE" id="PS51253">
    <property type="entry name" value="HTH_CENPB"/>
    <property type="match status" value="1"/>
</dbReference>
<dbReference type="PANTHER" id="PTHR19303">
    <property type="entry name" value="TRANSPOSON"/>
    <property type="match status" value="1"/>
</dbReference>
<dbReference type="PANTHER" id="PTHR19303:SF74">
    <property type="entry name" value="POGO TRANSPOSABLE ELEMENT WITH KRAB DOMAIN"/>
    <property type="match status" value="1"/>
</dbReference>
<name>A0A9P0PHY3_ACAOB</name>
<accession>A0A9P0PHY3</accession>
<evidence type="ECO:0000313" key="6">
    <source>
        <dbReference type="EMBL" id="CAH1984791.1"/>
    </source>
</evidence>
<dbReference type="Pfam" id="PF03221">
    <property type="entry name" value="HTH_Tnp_Tc5"/>
    <property type="match status" value="1"/>
</dbReference>
<sequence>MPRSQSGKKRDKVDSEQLTRAVQECVNEGIALREAVRRYGVSKTTLIRHIRSFKNSGADRFTYSANNNVKQVFSKNEEEALKTYLITAARLHYGLTKVEVRKLAYQYASAKEKRCPDTWNEKKMAGKEWLRQFMKRHPNLSLRKPESTSLARSTAFNRVNVTTFFANYKSVLSRGTFSAENIWNIDETGITTVHVPPRIISPKGVKQVGQMTSGERGQNVTLIAAINALGNAIPPMLIFPRVHFKANMLKGGPVGSIGAANPSGWSNVDLFYKFMQHFANHVKPNIEKPTIILLDNHDSHISISTIDFCKANGIMLVTFHPHTSHKFQPLDRTVFGPLKTYYNKACSEWMLMHPAQPITIYDVAELIGKAFPQAFTPLNIQKGFKVAGLYPFDENIFQDHEFLASYVTDRPLIEKYNSSSDALPSASADGLPSTSSDTFLVSCTSSEQDQSVITPETLRPFPKAPMRKRTGGRPKGKSRILTDTPEKEELARTRDLKTIKNVTKNLSKKDQKVKVTVKKRALDSSESESIPSLSSGEHETWEDIISEDREWLEIGTLQQLNEDYQFHRGDFVLVKVSGKKTIKYYVGEIISIGDENELRYLRRVNNTDKFVNDSAETYDFCPTDLVCKLPQPKTLKGTARHSSLLYFEVNFDNYNVS</sequence>
<evidence type="ECO:0000313" key="7">
    <source>
        <dbReference type="Proteomes" id="UP001152888"/>
    </source>
</evidence>
<evidence type="ECO:0000256" key="4">
    <source>
        <dbReference type="SAM" id="MobiDB-lite"/>
    </source>
</evidence>
<evidence type="ECO:0000256" key="1">
    <source>
        <dbReference type="ARBA" id="ARBA00004123"/>
    </source>
</evidence>
<dbReference type="Pfam" id="PF05225">
    <property type="entry name" value="HTH_psq"/>
    <property type="match status" value="1"/>
</dbReference>
<keyword evidence="7" id="KW-1185">Reference proteome</keyword>
<gene>
    <name evidence="6" type="ORF">ACAOBT_LOCUS16318</name>
</gene>
<keyword evidence="2" id="KW-0238">DNA-binding</keyword>
<keyword evidence="3" id="KW-0539">Nucleus</keyword>
<dbReference type="InterPro" id="IPR006600">
    <property type="entry name" value="HTH_CenpB_DNA-bd_dom"/>
</dbReference>
<dbReference type="GO" id="GO:0003677">
    <property type="term" value="F:DNA binding"/>
    <property type="evidence" value="ECO:0007669"/>
    <property type="project" value="UniProtKB-KW"/>
</dbReference>
<comment type="caution">
    <text evidence="6">The sequence shown here is derived from an EMBL/GenBank/DDBJ whole genome shotgun (WGS) entry which is preliminary data.</text>
</comment>
<dbReference type="OrthoDB" id="6729311at2759"/>
<feature type="domain" description="HTH CENPB-type" evidence="5">
    <location>
        <begin position="65"/>
        <end position="143"/>
    </location>
</feature>
<dbReference type="Gene3D" id="3.30.420.10">
    <property type="entry name" value="Ribonuclease H-like superfamily/Ribonuclease H"/>
    <property type="match status" value="1"/>
</dbReference>
<dbReference type="InterPro" id="IPR050863">
    <property type="entry name" value="CenT-Element_Derived"/>
</dbReference>
<dbReference type="EMBL" id="CAKOFQ010006963">
    <property type="protein sequence ID" value="CAH1984791.1"/>
    <property type="molecule type" value="Genomic_DNA"/>
</dbReference>
<dbReference type="InterPro" id="IPR036397">
    <property type="entry name" value="RNaseH_sf"/>
</dbReference>
<dbReference type="InterPro" id="IPR004875">
    <property type="entry name" value="DDE_SF_endonuclease_dom"/>
</dbReference>
<evidence type="ECO:0000256" key="3">
    <source>
        <dbReference type="ARBA" id="ARBA00023242"/>
    </source>
</evidence>
<feature type="compositionally biased region" description="Basic residues" evidence="4">
    <location>
        <begin position="465"/>
        <end position="478"/>
    </location>
</feature>
<comment type="subcellular location">
    <subcellularLocation>
        <location evidence="1">Nucleus</location>
    </subcellularLocation>
</comment>
<dbReference type="InterPro" id="IPR007889">
    <property type="entry name" value="HTH_Psq"/>
</dbReference>
<organism evidence="6 7">
    <name type="scientific">Acanthoscelides obtectus</name>
    <name type="common">Bean weevil</name>
    <name type="synonym">Bruchus obtectus</name>
    <dbReference type="NCBI Taxonomy" id="200917"/>
    <lineage>
        <taxon>Eukaryota</taxon>
        <taxon>Metazoa</taxon>
        <taxon>Ecdysozoa</taxon>
        <taxon>Arthropoda</taxon>
        <taxon>Hexapoda</taxon>
        <taxon>Insecta</taxon>
        <taxon>Pterygota</taxon>
        <taxon>Neoptera</taxon>
        <taxon>Endopterygota</taxon>
        <taxon>Coleoptera</taxon>
        <taxon>Polyphaga</taxon>
        <taxon>Cucujiformia</taxon>
        <taxon>Chrysomeloidea</taxon>
        <taxon>Chrysomelidae</taxon>
        <taxon>Bruchinae</taxon>
        <taxon>Bruchini</taxon>
        <taxon>Acanthoscelides</taxon>
    </lineage>
</organism>
<reference evidence="6" key="1">
    <citation type="submission" date="2022-03" db="EMBL/GenBank/DDBJ databases">
        <authorList>
            <person name="Sayadi A."/>
        </authorList>
    </citation>
    <scope>NUCLEOTIDE SEQUENCE</scope>
</reference>
<feature type="region of interest" description="Disordered" evidence="4">
    <location>
        <begin position="458"/>
        <end position="480"/>
    </location>
</feature>
<dbReference type="Pfam" id="PF03184">
    <property type="entry name" value="DDE_1"/>
    <property type="match status" value="1"/>
</dbReference>
<dbReference type="GO" id="GO:0005634">
    <property type="term" value="C:nucleus"/>
    <property type="evidence" value="ECO:0007669"/>
    <property type="project" value="UniProtKB-SubCell"/>
</dbReference>
<protein>
    <recommendedName>
        <fullName evidence="5">HTH CENPB-type domain-containing protein</fullName>
    </recommendedName>
</protein>
<dbReference type="Proteomes" id="UP001152888">
    <property type="component" value="Unassembled WGS sequence"/>
</dbReference>
<proteinExistence type="predicted"/>
<dbReference type="AlphaFoldDB" id="A0A9P0PHY3"/>